<dbReference type="InterPro" id="IPR013783">
    <property type="entry name" value="Ig-like_fold"/>
</dbReference>
<organism evidence="5 6">
    <name type="scientific">Acipenser oxyrinchus oxyrinchus</name>
    <dbReference type="NCBI Taxonomy" id="40147"/>
    <lineage>
        <taxon>Eukaryota</taxon>
        <taxon>Metazoa</taxon>
        <taxon>Chordata</taxon>
        <taxon>Craniata</taxon>
        <taxon>Vertebrata</taxon>
        <taxon>Euteleostomi</taxon>
        <taxon>Actinopterygii</taxon>
        <taxon>Chondrostei</taxon>
        <taxon>Acipenseriformes</taxon>
        <taxon>Acipenseridae</taxon>
        <taxon>Acipenser</taxon>
    </lineage>
</organism>
<dbReference type="SUPFAM" id="SSF48726">
    <property type="entry name" value="Immunoglobulin"/>
    <property type="match status" value="2"/>
</dbReference>
<accession>A0AAD8D1Y3</accession>
<keyword evidence="2" id="KW-0732">Signal</keyword>
<dbReference type="GO" id="GO:0016020">
    <property type="term" value="C:membrane"/>
    <property type="evidence" value="ECO:0007669"/>
    <property type="project" value="UniProtKB-SubCell"/>
</dbReference>
<keyword evidence="3" id="KW-0472">Membrane</keyword>
<keyword evidence="6" id="KW-1185">Reference proteome</keyword>
<feature type="non-terminal residue" evidence="5">
    <location>
        <position position="208"/>
    </location>
</feature>
<dbReference type="InterPro" id="IPR036179">
    <property type="entry name" value="Ig-like_dom_sf"/>
</dbReference>
<evidence type="ECO:0000313" key="5">
    <source>
        <dbReference type="EMBL" id="KAK1161060.1"/>
    </source>
</evidence>
<proteinExistence type="predicted"/>
<comment type="subcellular location">
    <subcellularLocation>
        <location evidence="1">Membrane</location>
    </subcellularLocation>
</comment>
<evidence type="ECO:0000256" key="4">
    <source>
        <dbReference type="ARBA" id="ARBA00023180"/>
    </source>
</evidence>
<dbReference type="InterPro" id="IPR015631">
    <property type="entry name" value="CD2/SLAM_rcpt"/>
</dbReference>
<reference evidence="5" key="1">
    <citation type="submission" date="2022-02" db="EMBL/GenBank/DDBJ databases">
        <title>Atlantic sturgeon de novo genome assembly.</title>
        <authorList>
            <person name="Stock M."/>
            <person name="Klopp C."/>
            <person name="Guiguen Y."/>
            <person name="Cabau C."/>
            <person name="Parinello H."/>
            <person name="Santidrian Yebra-Pimentel E."/>
            <person name="Kuhl H."/>
            <person name="Dirks R.P."/>
            <person name="Guessner J."/>
            <person name="Wuertz S."/>
            <person name="Du K."/>
            <person name="Schartl M."/>
        </authorList>
    </citation>
    <scope>NUCLEOTIDE SEQUENCE</scope>
    <source>
        <strain evidence="5">STURGEONOMICS-FGT-2020</strain>
        <tissue evidence="5">Whole blood</tissue>
    </source>
</reference>
<evidence type="ECO:0000256" key="2">
    <source>
        <dbReference type="ARBA" id="ARBA00022729"/>
    </source>
</evidence>
<evidence type="ECO:0000256" key="1">
    <source>
        <dbReference type="ARBA" id="ARBA00004370"/>
    </source>
</evidence>
<dbReference type="Gene3D" id="2.60.40.10">
    <property type="entry name" value="Immunoglobulins"/>
    <property type="match status" value="2"/>
</dbReference>
<sequence length="208" mass="23471">FETVDGIEGSPVYLQLKGGNMRESSHIEWKRGNTPVAEFKENNTGYHGDSKNRSEIFSNGTLRLDSTQEHDTETYSVDVFNGDGNIIQHETVQLFIMTFTECPQANGSMGSSVVLFLNNEDNIHFSNIEWKKGNSLVAKLKDSAPHYYGNYRNRVEIFNNGTLILHEAQGTDTGNYSAEFFDTNGNVRFKWITQLLIVADYIKGLSKL</sequence>
<keyword evidence="4" id="KW-0325">Glycoprotein</keyword>
<evidence type="ECO:0000256" key="3">
    <source>
        <dbReference type="ARBA" id="ARBA00023136"/>
    </source>
</evidence>
<evidence type="ECO:0000313" key="6">
    <source>
        <dbReference type="Proteomes" id="UP001230051"/>
    </source>
</evidence>
<gene>
    <name evidence="5" type="ORF">AOXY_G19945</name>
</gene>
<evidence type="ECO:0008006" key="7">
    <source>
        <dbReference type="Google" id="ProtNLM"/>
    </source>
</evidence>
<dbReference type="PANTHER" id="PTHR12080:SF48">
    <property type="entry name" value="IMMUNOGLOBULIN SUBTYPE DOMAIN-CONTAINING PROTEIN"/>
    <property type="match status" value="1"/>
</dbReference>
<dbReference type="AlphaFoldDB" id="A0AAD8D1Y3"/>
<dbReference type="PANTHER" id="PTHR12080">
    <property type="entry name" value="SIGNALING LYMPHOCYTIC ACTIVATION MOLECULE"/>
    <property type="match status" value="1"/>
</dbReference>
<comment type="caution">
    <text evidence="5">The sequence shown here is derived from an EMBL/GenBank/DDBJ whole genome shotgun (WGS) entry which is preliminary data.</text>
</comment>
<name>A0AAD8D1Y3_ACIOX</name>
<dbReference type="Proteomes" id="UP001230051">
    <property type="component" value="Unassembled WGS sequence"/>
</dbReference>
<protein>
    <recommendedName>
        <fullName evidence="7">Ig-like domain-containing protein</fullName>
    </recommendedName>
</protein>
<dbReference type="EMBL" id="JAGXEW010000019">
    <property type="protein sequence ID" value="KAK1161060.1"/>
    <property type="molecule type" value="Genomic_DNA"/>
</dbReference>